<dbReference type="InterPro" id="IPR002725">
    <property type="entry name" value="YgjP-like_metallopeptidase"/>
</dbReference>
<name>A0A4Q0XSN5_9BACT</name>
<dbReference type="OrthoDB" id="5321643at2"/>
<protein>
    <recommendedName>
        <fullName evidence="1">YgjP-like metallopeptidase domain-containing protein</fullName>
    </recommendedName>
</protein>
<dbReference type="RefSeq" id="WP_128995301.1">
    <property type="nucleotide sequence ID" value="NZ_PDKN01000002.1"/>
</dbReference>
<dbReference type="PANTHER" id="PTHR30399:SF1">
    <property type="entry name" value="UTP PYROPHOSPHATASE"/>
    <property type="match status" value="1"/>
</dbReference>
<reference evidence="2 3" key="1">
    <citation type="submission" date="2017-10" db="EMBL/GenBank/DDBJ databases">
        <title>Genomics of the genus Arcobacter.</title>
        <authorList>
            <person name="Perez-Cataluna A."/>
            <person name="Figueras M.J."/>
        </authorList>
    </citation>
    <scope>NUCLEOTIDE SEQUENCE [LARGE SCALE GENOMIC DNA]</scope>
    <source>
        <strain evidence="2 3">CECT 8987</strain>
    </source>
</reference>
<dbReference type="Proteomes" id="UP000290657">
    <property type="component" value="Unassembled WGS sequence"/>
</dbReference>
<dbReference type="InterPro" id="IPR053136">
    <property type="entry name" value="UTP_pyrophosphatase-like"/>
</dbReference>
<evidence type="ECO:0000313" key="2">
    <source>
        <dbReference type="EMBL" id="RXJ60023.1"/>
    </source>
</evidence>
<accession>A0A4Q0XSN5</accession>
<dbReference type="CDD" id="cd07344">
    <property type="entry name" value="M48_yhfN_like"/>
    <property type="match status" value="1"/>
</dbReference>
<dbReference type="Gene3D" id="3.30.2010.10">
    <property type="entry name" value="Metalloproteases ('zincins'), catalytic domain"/>
    <property type="match status" value="1"/>
</dbReference>
<dbReference type="Pfam" id="PF01863">
    <property type="entry name" value="YgjP-like"/>
    <property type="match status" value="1"/>
</dbReference>
<proteinExistence type="predicted"/>
<dbReference type="PANTHER" id="PTHR30399">
    <property type="entry name" value="UNCHARACTERIZED PROTEIN YGJP"/>
    <property type="match status" value="1"/>
</dbReference>
<feature type="domain" description="YgjP-like metallopeptidase" evidence="1">
    <location>
        <begin position="92"/>
        <end position="196"/>
    </location>
</feature>
<dbReference type="AlphaFoldDB" id="A0A4Q0XSN5"/>
<evidence type="ECO:0000259" key="1">
    <source>
        <dbReference type="Pfam" id="PF01863"/>
    </source>
</evidence>
<sequence length="198" mass="23877">MDFNITINNEIVTVQFIQTRSVKHCYIKILDASHIRIKAHPSFSLKEAQKVIDKKFAWLEKHIVRLKAKELESHEFYYLGKKYDRRKNFLSQEELDVFFKKEAKEQILPLVEKHASRMQCYPSQVKFRKNKSRWGSCSIHNVINFNFLLMKFPKSVIEYVVIHELAHIKHKNHSKAFWNFVEEFCPTYKEQERLLKLF</sequence>
<organism evidence="2 3">
    <name type="scientific">Candidatus Marinarcus aquaticus</name>
    <dbReference type="NCBI Taxonomy" id="2044504"/>
    <lineage>
        <taxon>Bacteria</taxon>
        <taxon>Pseudomonadati</taxon>
        <taxon>Campylobacterota</taxon>
        <taxon>Epsilonproteobacteria</taxon>
        <taxon>Campylobacterales</taxon>
        <taxon>Arcobacteraceae</taxon>
        <taxon>Candidatus Marinarcus</taxon>
    </lineage>
</organism>
<keyword evidence="3" id="KW-1185">Reference proteome</keyword>
<comment type="caution">
    <text evidence="2">The sequence shown here is derived from an EMBL/GenBank/DDBJ whole genome shotgun (WGS) entry which is preliminary data.</text>
</comment>
<gene>
    <name evidence="2" type="ORF">CRV04_03135</name>
</gene>
<evidence type="ECO:0000313" key="3">
    <source>
        <dbReference type="Proteomes" id="UP000290657"/>
    </source>
</evidence>
<dbReference type="EMBL" id="PDKN01000002">
    <property type="protein sequence ID" value="RXJ60023.1"/>
    <property type="molecule type" value="Genomic_DNA"/>
</dbReference>